<dbReference type="Ensembl" id="ENSLLET00000018130.1">
    <property type="protein sequence ID" value="ENSLLEP00000017466.1"/>
    <property type="gene ID" value="ENSLLEG00000011111.1"/>
</dbReference>
<dbReference type="GO" id="GO:0005761">
    <property type="term" value="C:mitochondrial ribosome"/>
    <property type="evidence" value="ECO:0007669"/>
    <property type="project" value="InterPro"/>
</dbReference>
<gene>
    <name evidence="1" type="primary">MRPL57</name>
</gene>
<organism evidence="1 2">
    <name type="scientific">Leptobrachium leishanense</name>
    <name type="common">Leishan spiny toad</name>
    <dbReference type="NCBI Taxonomy" id="445787"/>
    <lineage>
        <taxon>Eukaryota</taxon>
        <taxon>Metazoa</taxon>
        <taxon>Chordata</taxon>
        <taxon>Craniata</taxon>
        <taxon>Vertebrata</taxon>
        <taxon>Euteleostomi</taxon>
        <taxon>Amphibia</taxon>
        <taxon>Batrachia</taxon>
        <taxon>Anura</taxon>
        <taxon>Pelobatoidea</taxon>
        <taxon>Megophryidae</taxon>
        <taxon>Leptobrachium</taxon>
    </lineage>
</organism>
<dbReference type="PANTHER" id="PTHR14520">
    <property type="entry name" value="MITOCHONDRIAL RIBOSOMAL PROTEIN 63"/>
    <property type="match status" value="1"/>
</dbReference>
<dbReference type="GO" id="GO:0003735">
    <property type="term" value="F:structural constituent of ribosome"/>
    <property type="evidence" value="ECO:0007669"/>
    <property type="project" value="TreeGrafter"/>
</dbReference>
<dbReference type="OrthoDB" id="6019958at2759"/>
<reference evidence="1" key="1">
    <citation type="submission" date="2025-08" db="UniProtKB">
        <authorList>
            <consortium name="Ensembl"/>
        </authorList>
    </citation>
    <scope>IDENTIFICATION</scope>
</reference>
<name>A0A8C5MP04_9ANUR</name>
<dbReference type="InterPro" id="IPR016576">
    <property type="entry name" value="Ribosomal_mL63"/>
</dbReference>
<dbReference type="Proteomes" id="UP000694569">
    <property type="component" value="Unplaced"/>
</dbReference>
<sequence>MFLTKLLLRKGIPGGQWIGKYRRPRNVTLQMKRSVIKRLEVEAENEYWISRPYMTIEQERGHASERRRLYFEAVKQSQVNNFPQHKYLADHLNHLNATKKWTIS</sequence>
<dbReference type="PANTHER" id="PTHR14520:SF4">
    <property type="entry name" value="LARGE RIBOSOMAL SUBUNIT PROTEIN ML63"/>
    <property type="match status" value="1"/>
</dbReference>
<protein>
    <submittedName>
        <fullName evidence="1">Mitochondrial ribosomal protein L57</fullName>
    </submittedName>
</protein>
<dbReference type="Pfam" id="PF14978">
    <property type="entry name" value="MRP-63"/>
    <property type="match status" value="1"/>
</dbReference>
<evidence type="ECO:0000313" key="1">
    <source>
        <dbReference type="Ensembl" id="ENSLLEP00000017466.1"/>
    </source>
</evidence>
<dbReference type="AlphaFoldDB" id="A0A8C5MP04"/>
<keyword evidence="2" id="KW-1185">Reference proteome</keyword>
<evidence type="ECO:0000313" key="2">
    <source>
        <dbReference type="Proteomes" id="UP000694569"/>
    </source>
</evidence>
<reference evidence="1" key="2">
    <citation type="submission" date="2025-09" db="UniProtKB">
        <authorList>
            <consortium name="Ensembl"/>
        </authorList>
    </citation>
    <scope>IDENTIFICATION</scope>
</reference>
<dbReference type="GO" id="GO:0032543">
    <property type="term" value="P:mitochondrial translation"/>
    <property type="evidence" value="ECO:0007669"/>
    <property type="project" value="TreeGrafter"/>
</dbReference>
<dbReference type="GeneTree" id="ENSGT00390000008171"/>
<accession>A0A8C5MP04</accession>
<proteinExistence type="predicted"/>